<dbReference type="Gene3D" id="1.20.120.670">
    <property type="entry name" value="N-acetyl-b-d-glucoasminidase"/>
    <property type="match status" value="1"/>
</dbReference>
<dbReference type="InterPro" id="IPR024733">
    <property type="entry name" value="NAGLU_tim-barrel"/>
</dbReference>
<dbReference type="RefSeq" id="WP_247066485.1">
    <property type="nucleotide sequence ID" value="NZ_CP094848.1"/>
</dbReference>
<dbReference type="Gene3D" id="3.30.379.10">
    <property type="entry name" value="Chitobiase/beta-hexosaminidase domain 2-like"/>
    <property type="match status" value="1"/>
</dbReference>
<feature type="domain" description="Alpha-N-acetylglucosaminidase N-terminal" evidence="3">
    <location>
        <begin position="52"/>
        <end position="133"/>
    </location>
</feature>
<feature type="domain" description="Alpha-N-acetylglucosaminidase C-terminal" evidence="4">
    <location>
        <begin position="475"/>
        <end position="746"/>
    </location>
</feature>
<feature type="domain" description="Alpha-N-acetylglucosaminidase tim-barrel" evidence="2">
    <location>
        <begin position="148"/>
        <end position="466"/>
    </location>
</feature>
<dbReference type="InterPro" id="IPR029018">
    <property type="entry name" value="Hex-like_dom2"/>
</dbReference>
<dbReference type="Pfam" id="PF12972">
    <property type="entry name" value="NAGLU_C"/>
    <property type="match status" value="1"/>
</dbReference>
<dbReference type="Proteomes" id="UP001202887">
    <property type="component" value="Unassembled WGS sequence"/>
</dbReference>
<dbReference type="Pfam" id="PF05089">
    <property type="entry name" value="NAGLU"/>
    <property type="match status" value="1"/>
</dbReference>
<dbReference type="Gene3D" id="3.20.20.80">
    <property type="entry name" value="Glycosidases"/>
    <property type="match status" value="1"/>
</dbReference>
<evidence type="ECO:0000313" key="6">
    <source>
        <dbReference type="Proteomes" id="UP001202887"/>
    </source>
</evidence>
<evidence type="ECO:0000259" key="3">
    <source>
        <dbReference type="Pfam" id="PF12971"/>
    </source>
</evidence>
<name>A0AAW5ERC1_NOVHA</name>
<organism evidence="5 6">
    <name type="scientific">Novacetimonas hansenii</name>
    <name type="common">Komagataeibacter hansenii</name>
    <dbReference type="NCBI Taxonomy" id="436"/>
    <lineage>
        <taxon>Bacteria</taxon>
        <taxon>Pseudomonadati</taxon>
        <taxon>Pseudomonadota</taxon>
        <taxon>Alphaproteobacteria</taxon>
        <taxon>Acetobacterales</taxon>
        <taxon>Acetobacteraceae</taxon>
        <taxon>Novacetimonas</taxon>
    </lineage>
</organism>
<dbReference type="GO" id="GO:0016787">
    <property type="term" value="F:hydrolase activity"/>
    <property type="evidence" value="ECO:0007669"/>
    <property type="project" value="UniProtKB-KW"/>
</dbReference>
<evidence type="ECO:0000256" key="1">
    <source>
        <dbReference type="ARBA" id="ARBA00022801"/>
    </source>
</evidence>
<dbReference type="InterPro" id="IPR007781">
    <property type="entry name" value="NAGLU"/>
</dbReference>
<dbReference type="GO" id="GO:0005975">
    <property type="term" value="P:carbohydrate metabolic process"/>
    <property type="evidence" value="ECO:0007669"/>
    <property type="project" value="UniProtKB-ARBA"/>
</dbReference>
<comment type="caution">
    <text evidence="5">The sequence shown here is derived from an EMBL/GenBank/DDBJ whole genome shotgun (WGS) entry which is preliminary data.</text>
</comment>
<keyword evidence="1" id="KW-0378">Hydrolase</keyword>
<reference evidence="5" key="1">
    <citation type="journal article" date="2021" name="Polymers (Basel)">
        <title>Highly Stretchable Bacterial Cellulose Produced by Komagataeibacter hansenii SI1.</title>
        <authorList>
            <person name="Cielecka I."/>
            <person name="Ryngajllo M."/>
            <person name="Maniukiewicz W."/>
            <person name="Bielecki S."/>
        </authorList>
    </citation>
    <scope>NUCLEOTIDE SEQUENCE</scope>
    <source>
        <strain evidence="5">SI1</strain>
    </source>
</reference>
<dbReference type="PANTHER" id="PTHR12872">
    <property type="entry name" value="ALPHA-N-ACETYLGLUCOSAMINIDASE"/>
    <property type="match status" value="1"/>
</dbReference>
<reference evidence="5" key="2">
    <citation type="submission" date="2022-03" db="EMBL/GenBank/DDBJ databases">
        <authorList>
            <person name="Ryngajllo M."/>
            <person name="Jacek P."/>
            <person name="Kubiak K."/>
        </authorList>
    </citation>
    <scope>NUCLEOTIDE SEQUENCE</scope>
    <source>
        <strain evidence="5">SI1</strain>
    </source>
</reference>
<gene>
    <name evidence="5" type="ORF">K1W68_04520</name>
</gene>
<protein>
    <submittedName>
        <fullName evidence="5">Alpha-N-acetylglucosaminidase</fullName>
    </submittedName>
</protein>
<dbReference type="Pfam" id="PF12971">
    <property type="entry name" value="NAGLU_N"/>
    <property type="match status" value="1"/>
</dbReference>
<evidence type="ECO:0000259" key="4">
    <source>
        <dbReference type="Pfam" id="PF12972"/>
    </source>
</evidence>
<dbReference type="EMBL" id="JAIBCX010000008">
    <property type="protein sequence ID" value="MCJ8353262.1"/>
    <property type="molecule type" value="Genomic_DNA"/>
</dbReference>
<dbReference type="InterPro" id="IPR024240">
    <property type="entry name" value="NAGLU_N"/>
</dbReference>
<evidence type="ECO:0000259" key="2">
    <source>
        <dbReference type="Pfam" id="PF05089"/>
    </source>
</evidence>
<dbReference type="AlphaFoldDB" id="A0AAW5ERC1"/>
<sequence length="758" mass="85341">MNDQLHKGPVRGASHKKRLMQGRAKWLRVAGGAMIAGGLLASGGRARADDIQAARNVVARLLPAHAGQVTLTLRPASGTTAEHYRISGHKGDIHVTGSSDSALLFGLNWYLKYVAHAGISPNGITPPAMAQLPAPGHPIEGEATFPYRYALNENTDGYTSPYWNWERWQHELDIYAMNGLNTLLIERGTDAVLYRTFMRLGYKDEQVRSWLSMPAHINWQLMANMCCYGGPVPRELIEKRAVSAQQIIGRMRELGMRPVLPGFYGMVPDDFGKRFPQAHVIGQGEWNRFRRPAWLDPRDPMFAKVAAIYYDEQKKLFGDAPVYDIQPFQEGGTPGDVPLADAGQGIQKALDTAHPGAMWMLMAWYEEPDARMLAGVDRKRLFIVDLEQNTRVRENRDADFQGAPFLYGGLWDFGGRTSLGGSSYDYGVRLPGLWRTQKNMIGTAVFPEGMDNNPYIFDLFTEAAWRRDGVDTTQWTRDYADRRYGQPGDVHARKAWDLLLHSAFSYRATGIQDFGEASAAPDSLFNAQPSLDTHSAAWNGMKVLPYDPHLVEAAMAELLQASDATRATEAYRYDLVDVTRQAVANQARAMLPQIGDAFAARDRAKLHALTTRWLELMDRQDSLLATNTFFRVGTWLSWPQAWSDDPAQRKLMDYDARVILTNWGGRTASQVGHLRDYANKDWAGLTKDYYRVRWQLFFDSLETSLATGRPPREIDWYKVGEEWCHNGRVYSPTPEGDSYTVARDIHDYLTQGNMAPSK</sequence>
<dbReference type="InterPro" id="IPR024732">
    <property type="entry name" value="NAGLU_C"/>
</dbReference>
<dbReference type="PANTHER" id="PTHR12872:SF1">
    <property type="entry name" value="ALPHA-N-ACETYLGLUCOSAMINIDASE"/>
    <property type="match status" value="1"/>
</dbReference>
<proteinExistence type="predicted"/>
<accession>A0AAW5ERC1</accession>
<evidence type="ECO:0000313" key="5">
    <source>
        <dbReference type="EMBL" id="MCJ8353262.1"/>
    </source>
</evidence>